<feature type="region of interest" description="Disordered" evidence="1">
    <location>
        <begin position="81"/>
        <end position="100"/>
    </location>
</feature>
<sequence length="154" mass="16823">MELTFLGTSAGVPTRTRNMTSIILNLQQPTRAEMWLFDCGEGTQHQFLHTPYHPGKLNKIFITHLHGDHLFGLPRPAVQPLDAGKLPAPSPSTGQKDSKSLLRPALRLSGSWTDYPLTIIEVGPGLVFRRRGLSGHRVSAQPSGGVLWVSHCAA</sequence>
<protein>
    <submittedName>
        <fullName evidence="2">Ribonuclease Z</fullName>
        <ecNumber evidence="2">3.1.-.-</ecNumber>
    </submittedName>
</protein>
<dbReference type="EC" id="3.1.-.-" evidence="2"/>
<organism evidence="2 3">
    <name type="scientific">Klebsiella pneumoniae</name>
    <dbReference type="NCBI Taxonomy" id="573"/>
    <lineage>
        <taxon>Bacteria</taxon>
        <taxon>Pseudomonadati</taxon>
        <taxon>Pseudomonadota</taxon>
        <taxon>Gammaproteobacteria</taxon>
        <taxon>Enterobacterales</taxon>
        <taxon>Enterobacteriaceae</taxon>
        <taxon>Klebsiella/Raoultella group</taxon>
        <taxon>Klebsiella</taxon>
        <taxon>Klebsiella pneumoniae complex</taxon>
    </lineage>
</organism>
<dbReference type="InterPro" id="IPR036866">
    <property type="entry name" value="RibonucZ/Hydroxyglut_hydro"/>
</dbReference>
<reference evidence="2 3" key="1">
    <citation type="submission" date="2018-06" db="EMBL/GenBank/DDBJ databases">
        <authorList>
            <consortium name="Pathogen Informatics"/>
            <person name="Doyle S."/>
        </authorList>
    </citation>
    <scope>NUCLEOTIDE SEQUENCE [LARGE SCALE GENOMIC DNA]</scope>
    <source>
        <strain evidence="2 3">NCTC9617</strain>
    </source>
</reference>
<dbReference type="PANTHER" id="PTHR46018:SF2">
    <property type="entry name" value="ZINC PHOSPHODIESTERASE ELAC PROTEIN 1"/>
    <property type="match status" value="1"/>
</dbReference>
<dbReference type="Gene3D" id="3.60.15.10">
    <property type="entry name" value="Ribonuclease Z/Hydroxyacylglutathione hydrolase-like"/>
    <property type="match status" value="1"/>
</dbReference>
<accession>A0A378FXV3</accession>
<dbReference type="PANTHER" id="PTHR46018">
    <property type="entry name" value="ZINC PHOSPHODIESTERASE ELAC PROTEIN 1"/>
    <property type="match status" value="1"/>
</dbReference>
<keyword evidence="2" id="KW-0378">Hydrolase</keyword>
<dbReference type="Pfam" id="PF23023">
    <property type="entry name" value="Anti-Pycsar_Apyc1"/>
    <property type="match status" value="1"/>
</dbReference>
<dbReference type="AlphaFoldDB" id="A0A378FXV3"/>
<evidence type="ECO:0000313" key="3">
    <source>
        <dbReference type="Proteomes" id="UP000255167"/>
    </source>
</evidence>
<gene>
    <name evidence="2" type="primary">rbn_2</name>
    <name evidence="2" type="ORF">NCTC9617_06059</name>
</gene>
<evidence type="ECO:0000256" key="1">
    <source>
        <dbReference type="SAM" id="MobiDB-lite"/>
    </source>
</evidence>
<dbReference type="GO" id="GO:0042781">
    <property type="term" value="F:3'-tRNA processing endoribonuclease activity"/>
    <property type="evidence" value="ECO:0007669"/>
    <property type="project" value="TreeGrafter"/>
</dbReference>
<name>A0A378FXV3_KLEPN</name>
<dbReference type="SUPFAM" id="SSF56281">
    <property type="entry name" value="Metallo-hydrolase/oxidoreductase"/>
    <property type="match status" value="1"/>
</dbReference>
<dbReference type="EMBL" id="UGNC01000005">
    <property type="protein sequence ID" value="STW49425.1"/>
    <property type="molecule type" value="Genomic_DNA"/>
</dbReference>
<proteinExistence type="predicted"/>
<dbReference type="Proteomes" id="UP000255167">
    <property type="component" value="Unassembled WGS sequence"/>
</dbReference>
<evidence type="ECO:0000313" key="2">
    <source>
        <dbReference type="EMBL" id="STW49425.1"/>
    </source>
</evidence>